<sequence length="176" mass="19907">MLKFLTESPELPQKFAPPEFNVSLFFDFSLRGSSEFHCELKNSLGLSSGFSVLNANGFRFLRDVAIEDDIPEVMYQVHLELWHEKEYHGVCLLDSGARWIIAQYIDITLGVAVFKASDPVAVSFFEKLRASGWFFDTGYISSALNDPKSCLLEEYSSEFLYTLLDNYSSDLPSASI</sequence>
<name>A0ABR6GYJ4_9BURK</name>
<dbReference type="EMBL" id="JACHXO010000010">
    <property type="protein sequence ID" value="MBB3197186.1"/>
    <property type="molecule type" value="Genomic_DNA"/>
</dbReference>
<evidence type="ECO:0000313" key="2">
    <source>
        <dbReference type="Proteomes" id="UP000574369"/>
    </source>
</evidence>
<organism evidence="1 2">
    <name type="scientific">Roseateles terrae</name>
    <dbReference type="NCBI Taxonomy" id="431060"/>
    <lineage>
        <taxon>Bacteria</taxon>
        <taxon>Pseudomonadati</taxon>
        <taxon>Pseudomonadota</taxon>
        <taxon>Betaproteobacteria</taxon>
        <taxon>Burkholderiales</taxon>
        <taxon>Sphaerotilaceae</taxon>
        <taxon>Roseateles</taxon>
    </lineage>
</organism>
<dbReference type="Proteomes" id="UP000574369">
    <property type="component" value="Unassembled WGS sequence"/>
</dbReference>
<proteinExistence type="predicted"/>
<protein>
    <submittedName>
        <fullName evidence="1">Uncharacterized protein</fullName>
    </submittedName>
</protein>
<keyword evidence="2" id="KW-1185">Reference proteome</keyword>
<reference evidence="1 2" key="1">
    <citation type="submission" date="2020-08" db="EMBL/GenBank/DDBJ databases">
        <title>Genomic Encyclopedia of Type Strains, Phase III (KMG-III): the genomes of soil and plant-associated and newly described type strains.</title>
        <authorList>
            <person name="Whitman W."/>
        </authorList>
    </citation>
    <scope>NUCLEOTIDE SEQUENCE [LARGE SCALE GENOMIC DNA]</scope>
    <source>
        <strain evidence="1 2">CECT 7247</strain>
    </source>
</reference>
<gene>
    <name evidence="1" type="ORF">FHS28_004611</name>
</gene>
<dbReference type="RefSeq" id="WP_184295469.1">
    <property type="nucleotide sequence ID" value="NZ_JACHXO010000010.1"/>
</dbReference>
<evidence type="ECO:0000313" key="1">
    <source>
        <dbReference type="EMBL" id="MBB3197186.1"/>
    </source>
</evidence>
<comment type="caution">
    <text evidence="1">The sequence shown here is derived from an EMBL/GenBank/DDBJ whole genome shotgun (WGS) entry which is preliminary data.</text>
</comment>
<accession>A0ABR6GYJ4</accession>